<name>A0A9D9DPD1_9BACT</name>
<accession>A0A9D9DPD1</accession>
<evidence type="ECO:0000256" key="1">
    <source>
        <dbReference type="ARBA" id="ARBA00001946"/>
    </source>
</evidence>
<comment type="caution">
    <text evidence="6">The sequence shown here is derived from an EMBL/GenBank/DDBJ whole genome shotgun (WGS) entry which is preliminary data.</text>
</comment>
<sequence length="280" mass="31732">MTDKKFILNADDFGMSQEFNRAVLIGYSNGFLRGASICANGPAFESAVNEILPECQNLSLGVHLNIIEGKSLTHCPLLTDDEGNFNNGYLSIILKSGNKEFLSQIEKEFRKQIEKVTEVAKPDHIDSHVHVHAIPQIFKITCKLAKEYDIPYIRTQNEILYSVEDKKKTCTFAYSLNIIKNLLLKIFTSQNRKTAKKYGLKSNDYLIGVCYTGMMNSNTLEEGLKVIETDPSVTECLIHPKNYPGGRIDNHTEEFNLSIDKRLQDTIYRLGFEISSHKDI</sequence>
<keyword evidence="5" id="KW-0119">Carbohydrate metabolism</keyword>
<evidence type="ECO:0000256" key="3">
    <source>
        <dbReference type="ARBA" id="ARBA00022801"/>
    </source>
</evidence>
<gene>
    <name evidence="6" type="ORF">IAC76_08340</name>
</gene>
<proteinExistence type="predicted"/>
<organism evidence="6 7">
    <name type="scientific">Candidatus Scatousia excrementipullorum</name>
    <dbReference type="NCBI Taxonomy" id="2840936"/>
    <lineage>
        <taxon>Bacteria</taxon>
        <taxon>Candidatus Scatousia</taxon>
    </lineage>
</organism>
<dbReference type="InterPro" id="IPR006879">
    <property type="entry name" value="YdjC-like"/>
</dbReference>
<dbReference type="Proteomes" id="UP000823632">
    <property type="component" value="Unassembled WGS sequence"/>
</dbReference>
<evidence type="ECO:0000256" key="5">
    <source>
        <dbReference type="ARBA" id="ARBA00023277"/>
    </source>
</evidence>
<reference evidence="6" key="2">
    <citation type="journal article" date="2021" name="PeerJ">
        <title>Extensive microbial diversity within the chicken gut microbiome revealed by metagenomics and culture.</title>
        <authorList>
            <person name="Gilroy R."/>
            <person name="Ravi A."/>
            <person name="Getino M."/>
            <person name="Pursley I."/>
            <person name="Horton D.L."/>
            <person name="Alikhan N.F."/>
            <person name="Baker D."/>
            <person name="Gharbi K."/>
            <person name="Hall N."/>
            <person name="Watson M."/>
            <person name="Adriaenssens E.M."/>
            <person name="Foster-Nyarko E."/>
            <person name="Jarju S."/>
            <person name="Secka A."/>
            <person name="Antonio M."/>
            <person name="Oren A."/>
            <person name="Chaudhuri R.R."/>
            <person name="La Ragione R."/>
            <person name="Hildebrand F."/>
            <person name="Pallen M.J."/>
        </authorList>
    </citation>
    <scope>NUCLEOTIDE SEQUENCE</scope>
    <source>
        <strain evidence="6">10192</strain>
    </source>
</reference>
<dbReference type="GO" id="GO:0046872">
    <property type="term" value="F:metal ion binding"/>
    <property type="evidence" value="ECO:0007669"/>
    <property type="project" value="UniProtKB-KW"/>
</dbReference>
<dbReference type="GO" id="GO:0016787">
    <property type="term" value="F:hydrolase activity"/>
    <property type="evidence" value="ECO:0007669"/>
    <property type="project" value="UniProtKB-KW"/>
</dbReference>
<keyword evidence="3" id="KW-0378">Hydrolase</keyword>
<evidence type="ECO:0000313" key="6">
    <source>
        <dbReference type="EMBL" id="MBO8431379.1"/>
    </source>
</evidence>
<dbReference type="PANTHER" id="PTHR31609">
    <property type="entry name" value="YDJC DEACETYLASE FAMILY MEMBER"/>
    <property type="match status" value="1"/>
</dbReference>
<dbReference type="Pfam" id="PF04794">
    <property type="entry name" value="YdjC"/>
    <property type="match status" value="1"/>
</dbReference>
<comment type="cofactor">
    <cofactor evidence="1">
        <name>Mg(2+)</name>
        <dbReference type="ChEBI" id="CHEBI:18420"/>
    </cofactor>
</comment>
<dbReference type="InterPro" id="IPR011330">
    <property type="entry name" value="Glyco_hydro/deAcase_b/a-brl"/>
</dbReference>
<protein>
    <submittedName>
        <fullName evidence="6">ChbG/HpnK family deacetylase</fullName>
    </submittedName>
</protein>
<dbReference type="AlphaFoldDB" id="A0A9D9DPD1"/>
<evidence type="ECO:0000256" key="4">
    <source>
        <dbReference type="ARBA" id="ARBA00022842"/>
    </source>
</evidence>
<dbReference type="GO" id="GO:0019213">
    <property type="term" value="F:deacetylase activity"/>
    <property type="evidence" value="ECO:0007669"/>
    <property type="project" value="TreeGrafter"/>
</dbReference>
<keyword evidence="2" id="KW-0479">Metal-binding</keyword>
<dbReference type="Gene3D" id="3.20.20.370">
    <property type="entry name" value="Glycoside hydrolase/deacetylase"/>
    <property type="match status" value="1"/>
</dbReference>
<keyword evidence="4" id="KW-0460">Magnesium</keyword>
<dbReference type="EMBL" id="JADIND010000189">
    <property type="protein sequence ID" value="MBO8431379.1"/>
    <property type="molecule type" value="Genomic_DNA"/>
</dbReference>
<dbReference type="SUPFAM" id="SSF88713">
    <property type="entry name" value="Glycoside hydrolase/deacetylase"/>
    <property type="match status" value="1"/>
</dbReference>
<dbReference type="PANTHER" id="PTHR31609:SF1">
    <property type="entry name" value="CARBOHYDRATE DEACETYLASE"/>
    <property type="match status" value="1"/>
</dbReference>
<evidence type="ECO:0000313" key="7">
    <source>
        <dbReference type="Proteomes" id="UP000823632"/>
    </source>
</evidence>
<evidence type="ECO:0000256" key="2">
    <source>
        <dbReference type="ARBA" id="ARBA00022723"/>
    </source>
</evidence>
<dbReference type="GO" id="GO:0005975">
    <property type="term" value="P:carbohydrate metabolic process"/>
    <property type="evidence" value="ECO:0007669"/>
    <property type="project" value="InterPro"/>
</dbReference>
<reference evidence="6" key="1">
    <citation type="submission" date="2020-10" db="EMBL/GenBank/DDBJ databases">
        <authorList>
            <person name="Gilroy R."/>
        </authorList>
    </citation>
    <scope>NUCLEOTIDE SEQUENCE</scope>
    <source>
        <strain evidence="6">10192</strain>
    </source>
</reference>